<evidence type="ECO:0000313" key="2">
    <source>
        <dbReference type="Proteomes" id="UP001162030"/>
    </source>
</evidence>
<dbReference type="Gene3D" id="3.40.50.450">
    <property type="match status" value="1"/>
</dbReference>
<dbReference type="EMBL" id="OX458333">
    <property type="protein sequence ID" value="CAI8885073.1"/>
    <property type="molecule type" value="Genomic_DNA"/>
</dbReference>
<dbReference type="InterPro" id="IPR024755">
    <property type="entry name" value="cpYpsA"/>
</dbReference>
<proteinExistence type="predicted"/>
<reference evidence="1 2" key="1">
    <citation type="submission" date="2023-03" db="EMBL/GenBank/DDBJ databases">
        <authorList>
            <person name="Pearce D."/>
        </authorList>
    </citation>
    <scope>NUCLEOTIDE SEQUENCE [LARGE SCALE GENOMIC DNA]</scope>
    <source>
        <strain evidence="1">Msz</strain>
    </source>
</reference>
<dbReference type="Pfam" id="PF12694">
    <property type="entry name" value="cpYpsA"/>
    <property type="match status" value="1"/>
</dbReference>
<sequence>MPLLLKIVSGGQTGADRAALDAAIEHGASCGGWCPEDRLAEDGRIPDRYPLQELQGGSYRERTLQNVLDSDGTVIFYFGRPKGGTEATLLFCIEKRRPYQLIDGNEIRADRAADIIRKFVAEFDIAVLNVAGPRASEESRAYPYVLEVIGAVVS</sequence>
<dbReference type="SUPFAM" id="SSF102405">
    <property type="entry name" value="MCP/YpsA-like"/>
    <property type="match status" value="1"/>
</dbReference>
<accession>A0ABM9I4D1</accession>
<keyword evidence="2" id="KW-1185">Reference proteome</keyword>
<evidence type="ECO:0000313" key="1">
    <source>
        <dbReference type="EMBL" id="CAI8885073.1"/>
    </source>
</evidence>
<gene>
    <name evidence="1" type="ORF">MSZNOR_3134</name>
</gene>
<name>A0ABM9I4D1_9GAMM</name>
<dbReference type="Proteomes" id="UP001162030">
    <property type="component" value="Chromosome"/>
</dbReference>
<organism evidence="1 2">
    <name type="scientific">Methylocaldum szegediense</name>
    <dbReference type="NCBI Taxonomy" id="73780"/>
    <lineage>
        <taxon>Bacteria</taxon>
        <taxon>Pseudomonadati</taxon>
        <taxon>Pseudomonadota</taxon>
        <taxon>Gammaproteobacteria</taxon>
        <taxon>Methylococcales</taxon>
        <taxon>Methylococcaceae</taxon>
        <taxon>Methylocaldum</taxon>
    </lineage>
</organism>
<dbReference type="RefSeq" id="WP_317963284.1">
    <property type="nucleotide sequence ID" value="NZ_OX458333.1"/>
</dbReference>
<protein>
    <submittedName>
        <fullName evidence="1">Molybdenum carrier</fullName>
    </submittedName>
</protein>